<dbReference type="Gene3D" id="3.10.50.40">
    <property type="match status" value="1"/>
</dbReference>
<comment type="caution">
    <text evidence="13">The sequence shown here is derived from an EMBL/GenBank/DDBJ whole genome shotgun (WGS) entry which is preliminary data.</text>
</comment>
<dbReference type="NCBIfam" id="TIGR00115">
    <property type="entry name" value="tig"/>
    <property type="match status" value="1"/>
</dbReference>
<reference evidence="13 14" key="1">
    <citation type="journal article" date="2016" name="Nat. Commun.">
        <title>Thousands of microbial genomes shed light on interconnected biogeochemical processes in an aquifer system.</title>
        <authorList>
            <person name="Anantharaman K."/>
            <person name="Brown C.T."/>
            <person name="Hug L.A."/>
            <person name="Sharon I."/>
            <person name="Castelle C.J."/>
            <person name="Probst A.J."/>
            <person name="Thomas B.C."/>
            <person name="Singh A."/>
            <person name="Wilkins M.J."/>
            <person name="Karaoz U."/>
            <person name="Brodie E.L."/>
            <person name="Williams K.H."/>
            <person name="Hubbard S.S."/>
            <person name="Banfield J.F."/>
        </authorList>
    </citation>
    <scope>NUCLEOTIDE SEQUENCE [LARGE SCALE GENOMIC DNA]</scope>
</reference>
<dbReference type="Proteomes" id="UP000176834">
    <property type="component" value="Unassembled WGS sequence"/>
</dbReference>
<evidence type="ECO:0000256" key="6">
    <source>
        <dbReference type="ARBA" id="ARBA00023186"/>
    </source>
</evidence>
<dbReference type="InterPro" id="IPR037041">
    <property type="entry name" value="Trigger_fac_C_sf"/>
</dbReference>
<name>A0A1F8EZM7_9BACT</name>
<dbReference type="PIRSF" id="PIRSF003095">
    <property type="entry name" value="Trigger_factor"/>
    <property type="match status" value="1"/>
</dbReference>
<evidence type="ECO:0000256" key="5">
    <source>
        <dbReference type="ARBA" id="ARBA00023110"/>
    </source>
</evidence>
<keyword evidence="7 9" id="KW-0413">Isomerase</keyword>
<keyword evidence="9" id="KW-0963">Cytoplasm</keyword>
<dbReference type="InterPro" id="IPR008880">
    <property type="entry name" value="Trigger_fac_C"/>
</dbReference>
<dbReference type="Gene3D" id="1.10.3120.10">
    <property type="entry name" value="Trigger factor, C-terminal domain"/>
    <property type="match status" value="1"/>
</dbReference>
<protein>
    <recommendedName>
        <fullName evidence="4 9">Trigger factor</fullName>
        <shortName evidence="9">TF</shortName>
        <ecNumber evidence="3 9">5.2.1.8</ecNumber>
    </recommendedName>
    <alternativeName>
        <fullName evidence="8 9">PPIase</fullName>
    </alternativeName>
</protein>
<dbReference type="InterPro" id="IPR027304">
    <property type="entry name" value="Trigger_fact/SurA_dom_sf"/>
</dbReference>
<dbReference type="InterPro" id="IPR001179">
    <property type="entry name" value="PPIase_FKBP_dom"/>
</dbReference>
<evidence type="ECO:0000259" key="12">
    <source>
        <dbReference type="PROSITE" id="PS50059"/>
    </source>
</evidence>
<dbReference type="InterPro" id="IPR036611">
    <property type="entry name" value="Trigger_fac_ribosome-bd_sf"/>
</dbReference>
<dbReference type="PANTHER" id="PTHR30560">
    <property type="entry name" value="TRIGGER FACTOR CHAPERONE AND PEPTIDYL-PROLYL CIS/TRANS ISOMERASE"/>
    <property type="match status" value="1"/>
</dbReference>
<dbReference type="HAMAP" id="MF_00303">
    <property type="entry name" value="Trigger_factor_Tig"/>
    <property type="match status" value="1"/>
</dbReference>
<dbReference type="Pfam" id="PF05697">
    <property type="entry name" value="Trigger_N"/>
    <property type="match status" value="1"/>
</dbReference>
<dbReference type="InterPro" id="IPR046357">
    <property type="entry name" value="PPIase_dom_sf"/>
</dbReference>
<keyword evidence="9 11" id="KW-0132">Cell division</keyword>
<proteinExistence type="inferred from homology"/>
<dbReference type="Pfam" id="PF00254">
    <property type="entry name" value="FKBP_C"/>
    <property type="match status" value="1"/>
</dbReference>
<gene>
    <name evidence="9" type="primary">tig</name>
    <name evidence="13" type="ORF">A3B86_04455</name>
</gene>
<dbReference type="GO" id="GO:0005737">
    <property type="term" value="C:cytoplasm"/>
    <property type="evidence" value="ECO:0007669"/>
    <property type="project" value="UniProtKB-SubCell"/>
</dbReference>
<dbReference type="EMBL" id="MGJN01000020">
    <property type="protein sequence ID" value="OGN06332.1"/>
    <property type="molecule type" value="Genomic_DNA"/>
</dbReference>
<dbReference type="PANTHER" id="PTHR30560:SF3">
    <property type="entry name" value="TRIGGER FACTOR-LIKE PROTEIN TIG, CHLOROPLASTIC"/>
    <property type="match status" value="1"/>
</dbReference>
<dbReference type="AlphaFoldDB" id="A0A1F8EZM7"/>
<dbReference type="GO" id="GO:0051301">
    <property type="term" value="P:cell division"/>
    <property type="evidence" value="ECO:0007669"/>
    <property type="project" value="UniProtKB-KW"/>
</dbReference>
<evidence type="ECO:0000256" key="8">
    <source>
        <dbReference type="ARBA" id="ARBA00029986"/>
    </source>
</evidence>
<keyword evidence="5 9" id="KW-0697">Rotamase</keyword>
<sequence length="426" mass="48539">MESTLKKLEQNRYELTVEVGHDDLKRYVQAAEDKFAKEIKVDGFRQGKVPRDKVRQEVGNEGILEEGLNIALQDSLAKTLEKEGLEVLKVSDLKIKENSASKLLYIVNLLIFPPVTFGNLIGFKVKKKEVSVDKKEIDDALEFIRISRSKFIRKHKSIEKGDRAEVDFEVTQNGLPIEGGVSKNHPVVVGDNKFIPGFEDQLLGMKEGEEKKFSLIAPKDYFHKAVAGKELDFEVKVIKVEEIQKPALSDEFARSLGQFEGLHDLERNVSEGILDEKKNKEQQRLRIEILSGILAKSKIDLPKDMINERLNEMVVKFDNDLHLKGMELSIHLAHLNKTEDDLRKDWRPEAEKQVAFALILKKIAKDNNIKPTPEEIEEMANNLIQAMTSKGEVNPENINLANTREAALAELTNEKVFEFLEKRYSV</sequence>
<keyword evidence="6 9" id="KW-0143">Chaperone</keyword>
<dbReference type="Gene3D" id="3.30.70.1050">
    <property type="entry name" value="Trigger factor ribosome-binding domain"/>
    <property type="match status" value="1"/>
</dbReference>
<organism evidence="13 14">
    <name type="scientific">Candidatus Yanofskybacteria bacterium RIFCSPHIGHO2_02_FULL_38_22b</name>
    <dbReference type="NCBI Taxonomy" id="1802673"/>
    <lineage>
        <taxon>Bacteria</taxon>
        <taxon>Candidatus Yanofskyibacteriota</taxon>
    </lineage>
</organism>
<feature type="domain" description="PPIase FKBP-type" evidence="12">
    <location>
        <begin position="161"/>
        <end position="241"/>
    </location>
</feature>
<comment type="catalytic activity">
    <reaction evidence="1 9 10">
        <text>[protein]-peptidylproline (omega=180) = [protein]-peptidylproline (omega=0)</text>
        <dbReference type="Rhea" id="RHEA:16237"/>
        <dbReference type="Rhea" id="RHEA-COMP:10747"/>
        <dbReference type="Rhea" id="RHEA-COMP:10748"/>
        <dbReference type="ChEBI" id="CHEBI:83833"/>
        <dbReference type="ChEBI" id="CHEBI:83834"/>
        <dbReference type="EC" id="5.2.1.8"/>
    </reaction>
</comment>
<evidence type="ECO:0000313" key="14">
    <source>
        <dbReference type="Proteomes" id="UP000176834"/>
    </source>
</evidence>
<dbReference type="GO" id="GO:0044183">
    <property type="term" value="F:protein folding chaperone"/>
    <property type="evidence" value="ECO:0007669"/>
    <property type="project" value="TreeGrafter"/>
</dbReference>
<dbReference type="EC" id="5.2.1.8" evidence="3 9"/>
<evidence type="ECO:0000256" key="3">
    <source>
        <dbReference type="ARBA" id="ARBA00013194"/>
    </source>
</evidence>
<comment type="subcellular location">
    <subcellularLocation>
        <location evidence="9">Cytoplasm</location>
    </subcellularLocation>
    <text evidence="9">About half TF is bound to the ribosome near the polypeptide exit tunnel while the other half is free in the cytoplasm.</text>
</comment>
<dbReference type="SUPFAM" id="SSF54534">
    <property type="entry name" value="FKBP-like"/>
    <property type="match status" value="1"/>
</dbReference>
<evidence type="ECO:0000313" key="13">
    <source>
        <dbReference type="EMBL" id="OGN06332.1"/>
    </source>
</evidence>
<dbReference type="Pfam" id="PF05698">
    <property type="entry name" value="Trigger_C"/>
    <property type="match status" value="1"/>
</dbReference>
<comment type="function">
    <text evidence="9">Involved in protein export. Acts as a chaperone by maintaining the newly synthesized protein in an open conformation. Functions as a peptidyl-prolyl cis-trans isomerase.</text>
</comment>
<comment type="similarity">
    <text evidence="2 9 11">Belongs to the FKBP-type PPIase family. Tig subfamily.</text>
</comment>
<evidence type="ECO:0000256" key="7">
    <source>
        <dbReference type="ARBA" id="ARBA00023235"/>
    </source>
</evidence>
<accession>A0A1F8EZM7</accession>
<evidence type="ECO:0000256" key="10">
    <source>
        <dbReference type="PROSITE-ProRule" id="PRU00277"/>
    </source>
</evidence>
<dbReference type="GO" id="GO:0043022">
    <property type="term" value="F:ribosome binding"/>
    <property type="evidence" value="ECO:0007669"/>
    <property type="project" value="TreeGrafter"/>
</dbReference>
<evidence type="ECO:0000256" key="1">
    <source>
        <dbReference type="ARBA" id="ARBA00000971"/>
    </source>
</evidence>
<dbReference type="GO" id="GO:0051083">
    <property type="term" value="P:'de novo' cotranslational protein folding"/>
    <property type="evidence" value="ECO:0007669"/>
    <property type="project" value="TreeGrafter"/>
</dbReference>
<dbReference type="InterPro" id="IPR008881">
    <property type="entry name" value="Trigger_fac_ribosome-bd_bac"/>
</dbReference>
<evidence type="ECO:0000256" key="2">
    <source>
        <dbReference type="ARBA" id="ARBA00005464"/>
    </source>
</evidence>
<keyword evidence="9 11" id="KW-0131">Cell cycle</keyword>
<evidence type="ECO:0000256" key="9">
    <source>
        <dbReference type="HAMAP-Rule" id="MF_00303"/>
    </source>
</evidence>
<dbReference type="SUPFAM" id="SSF102735">
    <property type="entry name" value="Trigger factor ribosome-binding domain"/>
    <property type="match status" value="1"/>
</dbReference>
<dbReference type="GO" id="GO:0043335">
    <property type="term" value="P:protein unfolding"/>
    <property type="evidence" value="ECO:0007669"/>
    <property type="project" value="TreeGrafter"/>
</dbReference>
<evidence type="ECO:0000256" key="11">
    <source>
        <dbReference type="RuleBase" id="RU003914"/>
    </source>
</evidence>
<dbReference type="InterPro" id="IPR005215">
    <property type="entry name" value="Trig_fac"/>
</dbReference>
<dbReference type="SUPFAM" id="SSF109998">
    <property type="entry name" value="Triger factor/SurA peptide-binding domain-like"/>
    <property type="match status" value="1"/>
</dbReference>
<evidence type="ECO:0000256" key="4">
    <source>
        <dbReference type="ARBA" id="ARBA00016902"/>
    </source>
</evidence>
<dbReference type="GO" id="GO:0015031">
    <property type="term" value="P:protein transport"/>
    <property type="evidence" value="ECO:0007669"/>
    <property type="project" value="UniProtKB-UniRule"/>
</dbReference>
<comment type="domain">
    <text evidence="9">Consists of 3 domains; the N-terminus binds the ribosome, the middle domain has PPIase activity, while the C-terminus has intrinsic chaperone activity on its own.</text>
</comment>
<dbReference type="PROSITE" id="PS50059">
    <property type="entry name" value="FKBP_PPIASE"/>
    <property type="match status" value="1"/>
</dbReference>
<dbReference type="GO" id="GO:0003755">
    <property type="term" value="F:peptidyl-prolyl cis-trans isomerase activity"/>
    <property type="evidence" value="ECO:0007669"/>
    <property type="project" value="UniProtKB-UniRule"/>
</dbReference>